<proteinExistence type="predicted"/>
<dbReference type="InterPro" id="IPR044992">
    <property type="entry name" value="ChyE-like"/>
</dbReference>
<protein>
    <submittedName>
        <fullName evidence="2">Gmp synthase</fullName>
    </submittedName>
</protein>
<evidence type="ECO:0000313" key="3">
    <source>
        <dbReference type="Proteomes" id="UP001303473"/>
    </source>
</evidence>
<name>A0AAN6NAP0_9PEZI</name>
<dbReference type="Pfam" id="PF00117">
    <property type="entry name" value="GATase"/>
    <property type="match status" value="1"/>
</dbReference>
<dbReference type="GO" id="GO:0005829">
    <property type="term" value="C:cytosol"/>
    <property type="evidence" value="ECO:0007669"/>
    <property type="project" value="TreeGrafter"/>
</dbReference>
<organism evidence="2 3">
    <name type="scientific">Diplogelasinospora grovesii</name>
    <dbReference type="NCBI Taxonomy" id="303347"/>
    <lineage>
        <taxon>Eukaryota</taxon>
        <taxon>Fungi</taxon>
        <taxon>Dikarya</taxon>
        <taxon>Ascomycota</taxon>
        <taxon>Pezizomycotina</taxon>
        <taxon>Sordariomycetes</taxon>
        <taxon>Sordariomycetidae</taxon>
        <taxon>Sordariales</taxon>
        <taxon>Diplogelasinosporaceae</taxon>
        <taxon>Diplogelasinospora</taxon>
    </lineage>
</organism>
<dbReference type="PANTHER" id="PTHR42695">
    <property type="entry name" value="GLUTAMINE AMIDOTRANSFERASE YLR126C-RELATED"/>
    <property type="match status" value="1"/>
</dbReference>
<sequence length="273" mass="30028">MGSFPLQNRPLRLAILETDTPLPGIVAKYKGGYGTIFTDMFRRAVAPSPLESVLTISTHHIVPDNPSSETSWRSEYPPLDEIDGILITGSRYNAFDNDEWITTLVEYTRKALSTTITTAVDGDIKKGVRVIGVCYGHQIVGRTLGVPVGRTDHGGWEVSVTETKLTPAGKQLFGKDTLKMQQMHRDQVKGLPAGAELLAETDTCPNQGFIIPGRAITVQGHPEFTAEIIKEILETRHDAGVITDDIYRSGIDRMADEHDGVLLARAFLDFLQQ</sequence>
<evidence type="ECO:0000313" key="2">
    <source>
        <dbReference type="EMBL" id="KAK3940317.1"/>
    </source>
</evidence>
<dbReference type="InterPro" id="IPR029062">
    <property type="entry name" value="Class_I_gatase-like"/>
</dbReference>
<dbReference type="InterPro" id="IPR017926">
    <property type="entry name" value="GATASE"/>
</dbReference>
<dbReference type="PANTHER" id="PTHR42695:SF5">
    <property type="entry name" value="GLUTAMINE AMIDOTRANSFERASE YLR126C-RELATED"/>
    <property type="match status" value="1"/>
</dbReference>
<dbReference type="Proteomes" id="UP001303473">
    <property type="component" value="Unassembled WGS sequence"/>
</dbReference>
<dbReference type="EMBL" id="MU853798">
    <property type="protein sequence ID" value="KAK3940317.1"/>
    <property type="molecule type" value="Genomic_DNA"/>
</dbReference>
<reference evidence="3" key="1">
    <citation type="journal article" date="2023" name="Mol. Phylogenet. Evol.">
        <title>Genome-scale phylogeny and comparative genomics of the fungal order Sordariales.</title>
        <authorList>
            <person name="Hensen N."/>
            <person name="Bonometti L."/>
            <person name="Westerberg I."/>
            <person name="Brannstrom I.O."/>
            <person name="Guillou S."/>
            <person name="Cros-Aarteil S."/>
            <person name="Calhoun S."/>
            <person name="Haridas S."/>
            <person name="Kuo A."/>
            <person name="Mondo S."/>
            <person name="Pangilinan J."/>
            <person name="Riley R."/>
            <person name="LaButti K."/>
            <person name="Andreopoulos B."/>
            <person name="Lipzen A."/>
            <person name="Chen C."/>
            <person name="Yan M."/>
            <person name="Daum C."/>
            <person name="Ng V."/>
            <person name="Clum A."/>
            <person name="Steindorff A."/>
            <person name="Ohm R.A."/>
            <person name="Martin F."/>
            <person name="Silar P."/>
            <person name="Natvig D.O."/>
            <person name="Lalanne C."/>
            <person name="Gautier V."/>
            <person name="Ament-Velasquez S.L."/>
            <person name="Kruys A."/>
            <person name="Hutchinson M.I."/>
            <person name="Powell A.J."/>
            <person name="Barry K."/>
            <person name="Miller A.N."/>
            <person name="Grigoriev I.V."/>
            <person name="Debuchy R."/>
            <person name="Gladieux P."/>
            <person name="Hiltunen Thoren M."/>
            <person name="Johannesson H."/>
        </authorList>
    </citation>
    <scope>NUCLEOTIDE SEQUENCE [LARGE SCALE GENOMIC DNA]</scope>
    <source>
        <strain evidence="3">CBS 340.73</strain>
    </source>
</reference>
<accession>A0AAN6NAP0</accession>
<dbReference type="SUPFAM" id="SSF52317">
    <property type="entry name" value="Class I glutamine amidotransferase-like"/>
    <property type="match status" value="1"/>
</dbReference>
<keyword evidence="3" id="KW-1185">Reference proteome</keyword>
<dbReference type="Gene3D" id="3.40.50.880">
    <property type="match status" value="1"/>
</dbReference>
<evidence type="ECO:0000259" key="1">
    <source>
        <dbReference type="Pfam" id="PF00117"/>
    </source>
</evidence>
<gene>
    <name evidence="2" type="ORF">QBC46DRAFT_385841</name>
</gene>
<comment type="caution">
    <text evidence="2">The sequence shown here is derived from an EMBL/GenBank/DDBJ whole genome shotgun (WGS) entry which is preliminary data.</text>
</comment>
<dbReference type="GO" id="GO:0005634">
    <property type="term" value="C:nucleus"/>
    <property type="evidence" value="ECO:0007669"/>
    <property type="project" value="TreeGrafter"/>
</dbReference>
<dbReference type="CDD" id="cd01741">
    <property type="entry name" value="GATase1_1"/>
    <property type="match status" value="1"/>
</dbReference>
<feature type="domain" description="Glutamine amidotransferase" evidence="1">
    <location>
        <begin position="125"/>
        <end position="227"/>
    </location>
</feature>
<dbReference type="PROSITE" id="PS51273">
    <property type="entry name" value="GATASE_TYPE_1"/>
    <property type="match status" value="1"/>
</dbReference>
<dbReference type="AlphaFoldDB" id="A0AAN6NAP0"/>